<sequence>MFDTKGEWYADDVTKLKSEEIPYADIWCFGFPCQDISVAGKQRGLSGERSGIYFSIIDLVKGKEEKDKPTYLLIENVKNLLSINGGFDFSEVLAELDQAGYDAMWQVLNSKDFGVPQNRERVFIIANLRSRGRREILPLGGENAAALKQIIGGMQGYRVYDTDGISATLVGNAGGVGAKTGLYRVGNINPSGKGASGNVYDAEGVSPTLTANGGGLGAKTGLYFIDQFNTKTQITDTSRCINSRYTGGIVNRTAMNSAVLEARAVITPDRDDKRQNGRRMKESEEPMFTLTSQDRHGVAILRATRTAYGKEIRKQYESGEIKESRHNMTELKPREDDISNTLTSVQKDNLVLSPKISIKEATKKGYAEAEIGDSINISVPNSKTRRGRVGKGISNTLDTGCQMATLDKHYRIRRLTPKECFRLQGFPDELFEKARAVNSDAQLYKQAGNAVTVNVAFAIAKSLPENL</sequence>
<dbReference type="PANTHER" id="PTHR46098">
    <property type="entry name" value="TRNA (CYTOSINE(38)-C(5))-METHYLTRANSFERASE"/>
    <property type="match status" value="1"/>
</dbReference>
<dbReference type="InterPro" id="IPR029063">
    <property type="entry name" value="SAM-dependent_MTases_sf"/>
</dbReference>
<keyword evidence="9" id="KW-1185">Reference proteome</keyword>
<proteinExistence type="inferred from homology"/>
<organism evidence="8 9">
    <name type="scientific">Acetoanaerobium pronyense</name>
    <dbReference type="NCBI Taxonomy" id="1482736"/>
    <lineage>
        <taxon>Bacteria</taxon>
        <taxon>Bacillati</taxon>
        <taxon>Bacillota</taxon>
        <taxon>Clostridia</taxon>
        <taxon>Peptostreptococcales</taxon>
        <taxon>Filifactoraceae</taxon>
        <taxon>Acetoanaerobium</taxon>
    </lineage>
</organism>
<reference evidence="8 9" key="1">
    <citation type="submission" date="2021-03" db="EMBL/GenBank/DDBJ databases">
        <title>Genomic Encyclopedia of Type Strains, Phase IV (KMG-IV): sequencing the most valuable type-strain genomes for metagenomic binning, comparative biology and taxonomic classification.</title>
        <authorList>
            <person name="Goeker M."/>
        </authorList>
    </citation>
    <scope>NUCLEOTIDE SEQUENCE [LARGE SCALE GENOMIC DNA]</scope>
    <source>
        <strain evidence="8 9">DSM 27512</strain>
    </source>
</reference>
<evidence type="ECO:0000256" key="5">
    <source>
        <dbReference type="ARBA" id="ARBA00022747"/>
    </source>
</evidence>
<dbReference type="PANTHER" id="PTHR46098:SF1">
    <property type="entry name" value="TRNA (CYTOSINE(38)-C(5))-METHYLTRANSFERASE"/>
    <property type="match status" value="1"/>
</dbReference>
<evidence type="ECO:0000256" key="2">
    <source>
        <dbReference type="ARBA" id="ARBA00022603"/>
    </source>
</evidence>
<evidence type="ECO:0000313" key="8">
    <source>
        <dbReference type="EMBL" id="MBP2028858.1"/>
    </source>
</evidence>
<protein>
    <recommendedName>
        <fullName evidence="1">DNA (cytosine-5-)-methyltransferase</fullName>
        <ecNumber evidence="1">2.1.1.37</ecNumber>
    </recommendedName>
</protein>
<evidence type="ECO:0000256" key="4">
    <source>
        <dbReference type="ARBA" id="ARBA00022691"/>
    </source>
</evidence>
<dbReference type="GO" id="GO:0032259">
    <property type="term" value="P:methylation"/>
    <property type="evidence" value="ECO:0007669"/>
    <property type="project" value="UniProtKB-KW"/>
</dbReference>
<evidence type="ECO:0000256" key="6">
    <source>
        <dbReference type="PROSITE-ProRule" id="PRU01016"/>
    </source>
</evidence>
<dbReference type="GO" id="GO:0003886">
    <property type="term" value="F:DNA (cytosine-5-)-methyltransferase activity"/>
    <property type="evidence" value="ECO:0007669"/>
    <property type="project" value="UniProtKB-EC"/>
</dbReference>
<keyword evidence="2 6" id="KW-0489">Methyltransferase</keyword>
<dbReference type="Pfam" id="PF00145">
    <property type="entry name" value="DNA_methylase"/>
    <property type="match status" value="2"/>
</dbReference>
<keyword evidence="5" id="KW-0680">Restriction system</keyword>
<gene>
    <name evidence="8" type="ORF">J2Z35_002696</name>
</gene>
<dbReference type="InterPro" id="IPR001525">
    <property type="entry name" value="C5_MeTfrase"/>
</dbReference>
<evidence type="ECO:0000313" key="9">
    <source>
        <dbReference type="Proteomes" id="UP001314903"/>
    </source>
</evidence>
<dbReference type="InterPro" id="IPR050750">
    <property type="entry name" value="C5-MTase"/>
</dbReference>
<comment type="similarity">
    <text evidence="6 7">Belongs to the class I-like SAM-binding methyltransferase superfamily. C5-methyltransferase family.</text>
</comment>
<dbReference type="NCBIfam" id="TIGR00675">
    <property type="entry name" value="dcm"/>
    <property type="match status" value="1"/>
</dbReference>
<dbReference type="Gene3D" id="3.90.120.10">
    <property type="entry name" value="DNA Methylase, subunit A, domain 2"/>
    <property type="match status" value="2"/>
</dbReference>
<evidence type="ECO:0000256" key="1">
    <source>
        <dbReference type="ARBA" id="ARBA00011975"/>
    </source>
</evidence>
<keyword evidence="4 6" id="KW-0949">S-adenosyl-L-methionine</keyword>
<evidence type="ECO:0000256" key="7">
    <source>
        <dbReference type="RuleBase" id="RU000416"/>
    </source>
</evidence>
<dbReference type="PROSITE" id="PS00095">
    <property type="entry name" value="C5_MTASE_2"/>
    <property type="match status" value="1"/>
</dbReference>
<dbReference type="PROSITE" id="PS51679">
    <property type="entry name" value="SAM_MT_C5"/>
    <property type="match status" value="1"/>
</dbReference>
<dbReference type="Proteomes" id="UP001314903">
    <property type="component" value="Unassembled WGS sequence"/>
</dbReference>
<evidence type="ECO:0000256" key="3">
    <source>
        <dbReference type="ARBA" id="ARBA00022679"/>
    </source>
</evidence>
<dbReference type="Gene3D" id="3.40.50.150">
    <property type="entry name" value="Vaccinia Virus protein VP39"/>
    <property type="match status" value="1"/>
</dbReference>
<keyword evidence="3 6" id="KW-0808">Transferase</keyword>
<feature type="active site" evidence="6">
    <location>
        <position position="33"/>
    </location>
</feature>
<dbReference type="InterPro" id="IPR031303">
    <property type="entry name" value="C5_meth_CS"/>
</dbReference>
<dbReference type="EMBL" id="JAGGLI010000044">
    <property type="protein sequence ID" value="MBP2028858.1"/>
    <property type="molecule type" value="Genomic_DNA"/>
</dbReference>
<dbReference type="EC" id="2.1.1.37" evidence="1"/>
<dbReference type="SUPFAM" id="SSF53335">
    <property type="entry name" value="S-adenosyl-L-methionine-dependent methyltransferases"/>
    <property type="match status" value="1"/>
</dbReference>
<comment type="caution">
    <text evidence="8">The sequence shown here is derived from an EMBL/GenBank/DDBJ whole genome shotgun (WGS) entry which is preliminary data.</text>
</comment>
<name>A0ABS4KM70_9FIRM</name>
<dbReference type="PRINTS" id="PR00105">
    <property type="entry name" value="C5METTRFRASE"/>
</dbReference>
<accession>A0ABS4KM70</accession>